<organism evidence="2 3">
    <name type="scientific">Xanthomonas arboricola pv. pruni str. MAFF 311562</name>
    <dbReference type="NCBI Taxonomy" id="1414836"/>
    <lineage>
        <taxon>Bacteria</taxon>
        <taxon>Pseudomonadati</taxon>
        <taxon>Pseudomonadota</taxon>
        <taxon>Gammaproteobacteria</taxon>
        <taxon>Lysobacterales</taxon>
        <taxon>Lysobacteraceae</taxon>
        <taxon>Xanthomonas</taxon>
    </lineage>
</organism>
<evidence type="ECO:0008006" key="4">
    <source>
        <dbReference type="Google" id="ProtNLM"/>
    </source>
</evidence>
<sequence>MKAACVLIPAGGILLAIAGLVAHNNAGSAGSAGQTADVATVETVAYLATFIEHPALSECATGRYGVQLHAAGLARFALEAQAPDCPFAACIGSRIRGLADYRDKHGALLRTALFMDPPKIPIASPLLGESIPFSLVIDGDRVRVFAPPALPLAAPLSQVCQALAAPLKPLTEA</sequence>
<keyword evidence="1" id="KW-0732">Signal</keyword>
<name>W4RX42_9XANT</name>
<evidence type="ECO:0000313" key="2">
    <source>
        <dbReference type="EMBL" id="GAE48881.1"/>
    </source>
</evidence>
<evidence type="ECO:0000256" key="1">
    <source>
        <dbReference type="SAM" id="SignalP"/>
    </source>
</evidence>
<accession>W4RX42</accession>
<dbReference type="Proteomes" id="UP000019143">
    <property type="component" value="Unassembled WGS sequence"/>
</dbReference>
<protein>
    <recommendedName>
        <fullName evidence="4">Secreted protein</fullName>
    </recommendedName>
</protein>
<proteinExistence type="predicted"/>
<comment type="caution">
    <text evidence="2">The sequence shown here is derived from an EMBL/GenBank/DDBJ whole genome shotgun (WGS) entry which is preliminary data.</text>
</comment>
<dbReference type="AlphaFoldDB" id="W4RX42"/>
<dbReference type="EMBL" id="BAVB01000055">
    <property type="protein sequence ID" value="GAE48881.1"/>
    <property type="molecule type" value="Genomic_DNA"/>
</dbReference>
<evidence type="ECO:0000313" key="3">
    <source>
        <dbReference type="Proteomes" id="UP000019143"/>
    </source>
</evidence>
<feature type="chain" id="PRO_5004847576" description="Secreted protein" evidence="1">
    <location>
        <begin position="19"/>
        <end position="173"/>
    </location>
</feature>
<feature type="signal peptide" evidence="1">
    <location>
        <begin position="1"/>
        <end position="18"/>
    </location>
</feature>
<reference evidence="2 3" key="1">
    <citation type="submission" date="2014-01" db="EMBL/GenBank/DDBJ databases">
        <title>Genome sequence and analysis of Xanthomonas arboricola pv. pruni.</title>
        <authorList>
            <person name="Fujikawa T."/>
            <person name="Nakazono-Nagaoka E."/>
        </authorList>
    </citation>
    <scope>NUCLEOTIDE SEQUENCE [LARGE SCALE GENOMIC DNA]</scope>
    <source>
        <strain evidence="3">MAFF 311562</strain>
    </source>
</reference>
<gene>
    <name evidence="2" type="ORF">XPU_0413</name>
</gene>